<dbReference type="PANTHER" id="PTHR34047">
    <property type="entry name" value="NUCLEAR INTRON MATURASE 1, MITOCHONDRIAL-RELATED"/>
    <property type="match status" value="1"/>
</dbReference>
<dbReference type="InterPro" id="IPR000477">
    <property type="entry name" value="RT_dom"/>
</dbReference>
<dbReference type="PANTHER" id="PTHR34047:SF8">
    <property type="entry name" value="PROTEIN YKFC"/>
    <property type="match status" value="1"/>
</dbReference>
<dbReference type="InterPro" id="IPR043502">
    <property type="entry name" value="DNA/RNA_pol_sf"/>
</dbReference>
<dbReference type="RefSeq" id="WP_380901262.1">
    <property type="nucleotide sequence ID" value="NZ_JBHUEG010000007.1"/>
</dbReference>
<evidence type="ECO:0000313" key="4">
    <source>
        <dbReference type="Proteomes" id="UP001597545"/>
    </source>
</evidence>
<protein>
    <submittedName>
        <fullName evidence="3">Reverse transcriptase domain-containing protein</fullName>
    </submittedName>
</protein>
<dbReference type="Proteomes" id="UP001597545">
    <property type="component" value="Unassembled WGS sequence"/>
</dbReference>
<keyword evidence="4" id="KW-1185">Reference proteome</keyword>
<proteinExistence type="inferred from homology"/>
<evidence type="ECO:0000313" key="3">
    <source>
        <dbReference type="EMBL" id="MFD2546965.1"/>
    </source>
</evidence>
<keyword evidence="3" id="KW-0548">Nucleotidyltransferase</keyword>
<name>A0ABW5KG43_9SPHI</name>
<dbReference type="InterPro" id="IPR051083">
    <property type="entry name" value="GrpII_Intron_Splice-Mob/Def"/>
</dbReference>
<dbReference type="EMBL" id="JBHULR010000003">
    <property type="protein sequence ID" value="MFD2546965.1"/>
    <property type="molecule type" value="Genomic_DNA"/>
</dbReference>
<evidence type="ECO:0000259" key="2">
    <source>
        <dbReference type="PROSITE" id="PS50878"/>
    </source>
</evidence>
<keyword evidence="3" id="KW-0808">Transferase</keyword>
<gene>
    <name evidence="3" type="ORF">ACFSR5_04805</name>
</gene>
<organism evidence="3 4">
    <name type="scientific">Sphingobacterium suaedae</name>
    <dbReference type="NCBI Taxonomy" id="1686402"/>
    <lineage>
        <taxon>Bacteria</taxon>
        <taxon>Pseudomonadati</taxon>
        <taxon>Bacteroidota</taxon>
        <taxon>Sphingobacteriia</taxon>
        <taxon>Sphingobacteriales</taxon>
        <taxon>Sphingobacteriaceae</taxon>
        <taxon>Sphingobacterium</taxon>
    </lineage>
</organism>
<keyword evidence="3" id="KW-0695">RNA-directed DNA polymerase</keyword>
<dbReference type="Pfam" id="PF00078">
    <property type="entry name" value="RVT_1"/>
    <property type="match status" value="1"/>
</dbReference>
<reference evidence="4" key="1">
    <citation type="journal article" date="2019" name="Int. J. Syst. Evol. Microbiol.">
        <title>The Global Catalogue of Microorganisms (GCM) 10K type strain sequencing project: providing services to taxonomists for standard genome sequencing and annotation.</title>
        <authorList>
            <consortium name="The Broad Institute Genomics Platform"/>
            <consortium name="The Broad Institute Genome Sequencing Center for Infectious Disease"/>
            <person name="Wu L."/>
            <person name="Ma J."/>
        </authorList>
    </citation>
    <scope>NUCLEOTIDE SEQUENCE [LARGE SCALE GENOMIC DNA]</scope>
    <source>
        <strain evidence="4">KCTC 42662</strain>
    </source>
</reference>
<dbReference type="SUPFAM" id="SSF56672">
    <property type="entry name" value="DNA/RNA polymerases"/>
    <property type="match status" value="1"/>
</dbReference>
<feature type="domain" description="Reverse transcriptase" evidence="2">
    <location>
        <begin position="49"/>
        <end position="392"/>
    </location>
</feature>
<evidence type="ECO:0000256" key="1">
    <source>
        <dbReference type="ARBA" id="ARBA00034120"/>
    </source>
</evidence>
<accession>A0ABW5KG43</accession>
<comment type="similarity">
    <text evidence="1">Belongs to the bacterial reverse transcriptase family.</text>
</comment>
<comment type="caution">
    <text evidence="3">The sequence shown here is derived from an EMBL/GenBank/DDBJ whole genome shotgun (WGS) entry which is preliminary data.</text>
</comment>
<dbReference type="GO" id="GO:0003964">
    <property type="term" value="F:RNA-directed DNA polymerase activity"/>
    <property type="evidence" value="ECO:0007669"/>
    <property type="project" value="UniProtKB-KW"/>
</dbReference>
<dbReference type="PROSITE" id="PS50878">
    <property type="entry name" value="RT_POL"/>
    <property type="match status" value="1"/>
</dbReference>
<sequence length="509" mass="60020">MENTQLYSADVWKRFVVKTLKAKEKRYKHFDHRFDFSKHNEKIHGLVKDPKLKRVATHAFLPFVKILVKTPRYKYSETAFEYTLETKIRPISYASHFDSYIYSFFSFALNERYQSYIHHKGFESSVLAYRSDLEGECNIQFAKKAFDSIDSMIKKEEECTAIALDIKGYFDNIDHSILKEKWSKVMCLKHLPIDQYNLFKSLTKYAYVNQVSLLKHFNVNLSKVKQYRTLLDLVPDTIGGKSFQEKFEVLRKKRLVTSNRPKVDKVTRELNFKGIPQGSPMSSVLSNIYLIDFDEWVYKLGVEMGFKYFRYCDDLLIVCKTKDTDKIISDLKNELSRRYDLPIQDKKTEIILFKSNKNNVIQSFDQKKMALHALTQPEERHYKNLQYLGFEYNGRNVYIRPGSLSRYFRKMKGRIKKTMMMAYGKKTKDNHLRKRQLYERYSHFGERNFITYAQNAARATYKNSNGILKQGFNSVSIKRQLCAHFAILQKDLKESSAQFALLKGTATKS</sequence>